<comment type="caution">
    <text evidence="1">The sequence shown here is derived from an EMBL/GenBank/DDBJ whole genome shotgun (WGS) entry which is preliminary data.</text>
</comment>
<protein>
    <submittedName>
        <fullName evidence="1">DUF4861 domain-containing protein</fullName>
    </submittedName>
</protein>
<name>A0AC61RJL3_9BACT</name>
<gene>
    <name evidence="1" type="ORF">E5331_03825</name>
</gene>
<accession>A0AC61RJL3</accession>
<evidence type="ECO:0000313" key="2">
    <source>
        <dbReference type="Proteomes" id="UP000306319"/>
    </source>
</evidence>
<dbReference type="EMBL" id="SRYB01000004">
    <property type="protein sequence ID" value="TGY79926.1"/>
    <property type="molecule type" value="Genomic_DNA"/>
</dbReference>
<reference evidence="1" key="1">
    <citation type="submission" date="2019-04" db="EMBL/GenBank/DDBJ databases">
        <title>Microbes associate with the intestines of laboratory mice.</title>
        <authorList>
            <person name="Navarre W."/>
            <person name="Wong E."/>
            <person name="Huang K."/>
            <person name="Tropini C."/>
            <person name="Ng K."/>
            <person name="Yu B."/>
        </authorList>
    </citation>
    <scope>NUCLEOTIDE SEQUENCE</scope>
    <source>
        <strain evidence="1">NM04_E33</strain>
    </source>
</reference>
<dbReference type="Proteomes" id="UP000306319">
    <property type="component" value="Unassembled WGS sequence"/>
</dbReference>
<organism evidence="1 2">
    <name type="scientific">Lepagella muris</name>
    <dbReference type="NCBI Taxonomy" id="3032870"/>
    <lineage>
        <taxon>Bacteria</taxon>
        <taxon>Pseudomonadati</taxon>
        <taxon>Bacteroidota</taxon>
        <taxon>Bacteroidia</taxon>
        <taxon>Bacteroidales</taxon>
        <taxon>Muribaculaceae</taxon>
        <taxon>Lepagella</taxon>
    </lineage>
</organism>
<keyword evidence="2" id="KW-1185">Reference proteome</keyword>
<evidence type="ECO:0000313" key="1">
    <source>
        <dbReference type="EMBL" id="TGY79926.1"/>
    </source>
</evidence>
<sequence length="388" mass="43265">MKQISKLMAFASLALVSCQSNGVKVTVSNNSDSDCNSAIVELWADSVLSRLGSKYCYVTDSNGNEVASQHTHDGKIIFRTSIGKGSSEEYQLLPSDTLHTYPQLTAGRLYPERADDMAWENEMNGYRVYGPATQAKGERGFGYDLFFKHKTDDLILEKLYGPETDPATWQKVDSLQKIDPELANKFRDSISYHIDHGLGMDCYAVGPTLGAGVAAILRNDTIFYPWCYEKAEVLDNGPLRFTARLDFAPVRIAGDTAVVEHRLISLDAGSYLNNTEVWYDGLSGNADVVVGFPLRDDSPSFISEGIIAYSDPTQGPDNGRAQLGIIIDNDFTAKSDKNRHVLGIVNISPSDTLSYRWGFSWDREDIKDMESWIQYLKGQKRQNLEVEY</sequence>
<proteinExistence type="predicted"/>